<name>A0A2P9DT41_PLARE</name>
<dbReference type="Pfam" id="PF17410">
    <property type="entry name" value="Stevor"/>
    <property type="match status" value="1"/>
</dbReference>
<dbReference type="OrthoDB" id="378488at2759"/>
<protein>
    <submittedName>
        <fullName evidence="3">Stevor PIR protein, putative</fullName>
    </submittedName>
</protein>
<dbReference type="AlphaFoldDB" id="A0A2P9DT41"/>
<gene>
    <name evidence="3" type="ORF">PRG01_0037300</name>
</gene>
<evidence type="ECO:0000313" key="4">
    <source>
        <dbReference type="Proteomes" id="UP000240500"/>
    </source>
</evidence>
<keyword evidence="1" id="KW-1133">Transmembrane helix</keyword>
<keyword evidence="2" id="KW-0732">Signal</keyword>
<reference evidence="3 4" key="1">
    <citation type="submission" date="2016-09" db="EMBL/GenBank/DDBJ databases">
        <authorList>
            <consortium name="Pathogen Informatics"/>
        </authorList>
    </citation>
    <scope>NUCLEOTIDE SEQUENCE [LARGE SCALE GENOMIC DNA]</scope>
</reference>
<keyword evidence="1" id="KW-0472">Membrane</keyword>
<evidence type="ECO:0000313" key="3">
    <source>
        <dbReference type="EMBL" id="SOV84162.1"/>
    </source>
</evidence>
<dbReference type="Proteomes" id="UP000240500">
    <property type="component" value="Unassembled WGS sequence"/>
</dbReference>
<feature type="signal peptide" evidence="2">
    <location>
        <begin position="1"/>
        <end position="21"/>
    </location>
</feature>
<organism evidence="3 4">
    <name type="scientific">Plasmodium reichenowi</name>
    <dbReference type="NCBI Taxonomy" id="5854"/>
    <lineage>
        <taxon>Eukaryota</taxon>
        <taxon>Sar</taxon>
        <taxon>Alveolata</taxon>
        <taxon>Apicomplexa</taxon>
        <taxon>Aconoidasida</taxon>
        <taxon>Haemosporida</taxon>
        <taxon>Plasmodiidae</taxon>
        <taxon>Plasmodium</taxon>
        <taxon>Plasmodium (Laverania)</taxon>
    </lineage>
</organism>
<evidence type="ECO:0000256" key="1">
    <source>
        <dbReference type="SAM" id="Phobius"/>
    </source>
</evidence>
<dbReference type="VEuPathDB" id="PlasmoDB:PRG01_0037300"/>
<dbReference type="EMBL" id="OFAE01000023">
    <property type="protein sequence ID" value="SOV84162.1"/>
    <property type="molecule type" value="Genomic_DNA"/>
</dbReference>
<dbReference type="InterPro" id="IPR006374">
    <property type="entry name" value="VSA_Stevor"/>
</dbReference>
<accession>A0A2P9DT41</accession>
<feature type="transmembrane region" description="Helical" evidence="1">
    <location>
        <begin position="183"/>
        <end position="209"/>
    </location>
</feature>
<evidence type="ECO:0000256" key="2">
    <source>
        <dbReference type="SAM" id="SignalP"/>
    </source>
</evidence>
<proteinExistence type="predicted"/>
<feature type="chain" id="PRO_5015178922" evidence="2">
    <location>
        <begin position="22"/>
        <end position="215"/>
    </location>
</feature>
<keyword evidence="1" id="KW-0812">Transmembrane</keyword>
<dbReference type="NCBIfam" id="TIGR01478">
    <property type="entry name" value="STEVOR"/>
    <property type="match status" value="1"/>
</dbReference>
<sequence>MNTYYVKMLLFTFLINILVLPHNENFINNHYNVNFIPNNTQGTTIKSRLLAQTQNHNPHYHNDPEFKEMIDKLNEKSIKKYLQTHEPYKQLQELVEKKGTKLTGGNGSEPMSTTDKKLLETYEETFGHKNDIMLKSNIYPNDDIKSDKSSSCECTDTDNTKLATTKGKDKYLKHLKERCTRGICFFSVSSALLILFGVSVSKAATYILLLLPSLV</sequence>